<proteinExistence type="predicted"/>
<evidence type="ECO:0000313" key="3">
    <source>
        <dbReference type="WBParaSite" id="Minc3s00146g06023"/>
    </source>
</evidence>
<organism evidence="2 3">
    <name type="scientific">Meloidogyne incognita</name>
    <name type="common">Southern root-knot nematode worm</name>
    <name type="synonym">Oxyuris incognita</name>
    <dbReference type="NCBI Taxonomy" id="6306"/>
    <lineage>
        <taxon>Eukaryota</taxon>
        <taxon>Metazoa</taxon>
        <taxon>Ecdysozoa</taxon>
        <taxon>Nematoda</taxon>
        <taxon>Chromadorea</taxon>
        <taxon>Rhabditida</taxon>
        <taxon>Tylenchina</taxon>
        <taxon>Tylenchomorpha</taxon>
        <taxon>Tylenchoidea</taxon>
        <taxon>Meloidogynidae</taxon>
        <taxon>Meloidogyninae</taxon>
        <taxon>Meloidogyne</taxon>
        <taxon>Meloidogyne incognita group</taxon>
    </lineage>
</organism>
<accession>A0A914KZ97</accession>
<keyword evidence="1" id="KW-1133">Transmembrane helix</keyword>
<dbReference type="AlphaFoldDB" id="A0A914KZ97"/>
<evidence type="ECO:0000313" key="2">
    <source>
        <dbReference type="Proteomes" id="UP000887563"/>
    </source>
</evidence>
<reference evidence="3" key="1">
    <citation type="submission" date="2022-11" db="UniProtKB">
        <authorList>
            <consortium name="WormBaseParasite"/>
        </authorList>
    </citation>
    <scope>IDENTIFICATION</scope>
</reference>
<name>A0A914KZ97_MELIC</name>
<feature type="transmembrane region" description="Helical" evidence="1">
    <location>
        <begin position="12"/>
        <end position="34"/>
    </location>
</feature>
<dbReference type="WBParaSite" id="Minc3s00146g06023">
    <property type="protein sequence ID" value="Minc3s00146g06023"/>
    <property type="gene ID" value="Minc3s00146g06023"/>
</dbReference>
<keyword evidence="1" id="KW-0812">Transmembrane</keyword>
<keyword evidence="2" id="KW-1185">Reference proteome</keyword>
<evidence type="ECO:0000256" key="1">
    <source>
        <dbReference type="SAM" id="Phobius"/>
    </source>
</evidence>
<sequence length="90" mass="10592">MRTRLPFPFSSFSCPCFLVLVFLLHFFNEILFLLDLARYHLDRIWRSWTGCGNMVECMKMGNGTGNIGYSPRAMPAIRSKFEFWRSVCQK</sequence>
<protein>
    <submittedName>
        <fullName evidence="3">Secreted protein</fullName>
    </submittedName>
</protein>
<keyword evidence="1" id="KW-0472">Membrane</keyword>
<dbReference type="Proteomes" id="UP000887563">
    <property type="component" value="Unplaced"/>
</dbReference>